<name>A0A1G7LI43_9RHOB</name>
<keyword evidence="3 6" id="KW-0238">DNA-binding</keyword>
<dbReference type="InterPro" id="IPR036390">
    <property type="entry name" value="WH_DNA-bd_sf"/>
</dbReference>
<dbReference type="EMBL" id="FNAV01000024">
    <property type="protein sequence ID" value="SDF49207.1"/>
    <property type="molecule type" value="Genomic_DNA"/>
</dbReference>
<dbReference type="Proteomes" id="UP000198994">
    <property type="component" value="Unassembled WGS sequence"/>
</dbReference>
<protein>
    <submittedName>
        <fullName evidence="6">DNA-binding transcriptional regulator, LysR family</fullName>
    </submittedName>
</protein>
<reference evidence="7" key="1">
    <citation type="submission" date="2016-10" db="EMBL/GenBank/DDBJ databases">
        <authorList>
            <person name="Varghese N."/>
            <person name="Submissions S."/>
        </authorList>
    </citation>
    <scope>NUCLEOTIDE SEQUENCE [LARGE SCALE GENOMIC DNA]</scope>
    <source>
        <strain evidence="7">DSM 10146</strain>
    </source>
</reference>
<dbReference type="FunFam" id="1.10.10.10:FF:000001">
    <property type="entry name" value="LysR family transcriptional regulator"/>
    <property type="match status" value="1"/>
</dbReference>
<dbReference type="OrthoDB" id="9815174at2"/>
<dbReference type="CDD" id="cd08414">
    <property type="entry name" value="PBP2_LTTR_aromatics_like"/>
    <property type="match status" value="1"/>
</dbReference>
<dbReference type="InterPro" id="IPR000847">
    <property type="entry name" value="LysR_HTH_N"/>
</dbReference>
<keyword evidence="2" id="KW-0805">Transcription regulation</keyword>
<evidence type="ECO:0000259" key="5">
    <source>
        <dbReference type="PROSITE" id="PS50931"/>
    </source>
</evidence>
<dbReference type="GO" id="GO:0003700">
    <property type="term" value="F:DNA-binding transcription factor activity"/>
    <property type="evidence" value="ECO:0007669"/>
    <property type="project" value="InterPro"/>
</dbReference>
<keyword evidence="7" id="KW-1185">Reference proteome</keyword>
<dbReference type="Gene3D" id="3.40.190.10">
    <property type="entry name" value="Periplasmic binding protein-like II"/>
    <property type="match status" value="2"/>
</dbReference>
<gene>
    <name evidence="6" type="ORF">SAMN04488105_12423</name>
</gene>
<organism evidence="6 7">
    <name type="scientific">Salipiger thiooxidans</name>
    <dbReference type="NCBI Taxonomy" id="282683"/>
    <lineage>
        <taxon>Bacteria</taxon>
        <taxon>Pseudomonadati</taxon>
        <taxon>Pseudomonadota</taxon>
        <taxon>Alphaproteobacteria</taxon>
        <taxon>Rhodobacterales</taxon>
        <taxon>Roseobacteraceae</taxon>
        <taxon>Salipiger</taxon>
    </lineage>
</organism>
<evidence type="ECO:0000256" key="3">
    <source>
        <dbReference type="ARBA" id="ARBA00023125"/>
    </source>
</evidence>
<dbReference type="PANTHER" id="PTHR30346">
    <property type="entry name" value="TRANSCRIPTIONAL DUAL REGULATOR HCAR-RELATED"/>
    <property type="match status" value="1"/>
</dbReference>
<evidence type="ECO:0000313" key="7">
    <source>
        <dbReference type="Proteomes" id="UP000198994"/>
    </source>
</evidence>
<dbReference type="Pfam" id="PF00126">
    <property type="entry name" value="HTH_1"/>
    <property type="match status" value="1"/>
</dbReference>
<feature type="domain" description="HTH lysR-type" evidence="5">
    <location>
        <begin position="29"/>
        <end position="86"/>
    </location>
</feature>
<dbReference type="SUPFAM" id="SSF53850">
    <property type="entry name" value="Periplasmic binding protein-like II"/>
    <property type="match status" value="1"/>
</dbReference>
<proteinExistence type="inferred from homology"/>
<dbReference type="GO" id="GO:0032993">
    <property type="term" value="C:protein-DNA complex"/>
    <property type="evidence" value="ECO:0007669"/>
    <property type="project" value="TreeGrafter"/>
</dbReference>
<keyword evidence="4" id="KW-0804">Transcription</keyword>
<dbReference type="AlphaFoldDB" id="A0A1G7LI43"/>
<dbReference type="PRINTS" id="PR00039">
    <property type="entry name" value="HTHLYSR"/>
</dbReference>
<dbReference type="PROSITE" id="PS50931">
    <property type="entry name" value="HTH_LYSR"/>
    <property type="match status" value="1"/>
</dbReference>
<evidence type="ECO:0000256" key="1">
    <source>
        <dbReference type="ARBA" id="ARBA00009437"/>
    </source>
</evidence>
<evidence type="ECO:0000256" key="2">
    <source>
        <dbReference type="ARBA" id="ARBA00023015"/>
    </source>
</evidence>
<sequence length="344" mass="38099">MTSRTGLAAVEASQVLSLRTPVLEDIPKVELRQLRYFLAVAEELNFTRAAERMGIAQPPLSQQIISLEHQLGAKLFIRSWRRVKLTPEGTELQAYARRIINTTMLATESIRSIANGKNGQIALGAVCSAIHSLVPHILPPFAALHPGVRVHLQEMTVTEQFRALNEERIDIAIVREPMATTDFATQPLFTEPFVAAVNRNSPLARMNRLSLEQIAREPLVQVYRSANREYSDHMFSALLDRGLELNVVHEASDMHSLLGLVAAGIGVTLVPASLVNIQTANVIYVPLSDDVQSSTLSLAWNPDALTPSMDQFLKSVTDYMNGVENLSRFWTPSENRVGQDRLAS</sequence>
<dbReference type="RefSeq" id="WP_089963648.1">
    <property type="nucleotide sequence ID" value="NZ_FNAV01000024.1"/>
</dbReference>
<evidence type="ECO:0000313" key="6">
    <source>
        <dbReference type="EMBL" id="SDF49207.1"/>
    </source>
</evidence>
<dbReference type="Gene3D" id="1.10.10.10">
    <property type="entry name" value="Winged helix-like DNA-binding domain superfamily/Winged helix DNA-binding domain"/>
    <property type="match status" value="1"/>
</dbReference>
<dbReference type="STRING" id="282683.SAMN04488105_12423"/>
<accession>A0A1G7LI43</accession>
<dbReference type="SUPFAM" id="SSF46785">
    <property type="entry name" value="Winged helix' DNA-binding domain"/>
    <property type="match status" value="1"/>
</dbReference>
<comment type="similarity">
    <text evidence="1">Belongs to the LysR transcriptional regulatory family.</text>
</comment>
<dbReference type="GO" id="GO:0003677">
    <property type="term" value="F:DNA binding"/>
    <property type="evidence" value="ECO:0007669"/>
    <property type="project" value="UniProtKB-KW"/>
</dbReference>
<dbReference type="InterPro" id="IPR036388">
    <property type="entry name" value="WH-like_DNA-bd_sf"/>
</dbReference>
<dbReference type="PANTHER" id="PTHR30346:SF28">
    <property type="entry name" value="HTH-TYPE TRANSCRIPTIONAL REGULATOR CYNR"/>
    <property type="match status" value="1"/>
</dbReference>
<dbReference type="Pfam" id="PF03466">
    <property type="entry name" value="LysR_substrate"/>
    <property type="match status" value="1"/>
</dbReference>
<dbReference type="InterPro" id="IPR005119">
    <property type="entry name" value="LysR_subst-bd"/>
</dbReference>
<evidence type="ECO:0000256" key="4">
    <source>
        <dbReference type="ARBA" id="ARBA00023163"/>
    </source>
</evidence>